<dbReference type="Proteomes" id="UP000003174">
    <property type="component" value="Unassembled WGS sequence"/>
</dbReference>
<sequence length="41" mass="4568">MFENEGICFICFLYGNFKNAGGFTKALCETSEERKRVAGEG</sequence>
<reference evidence="1 2" key="1">
    <citation type="submission" date="2009-01" db="EMBL/GenBank/DDBJ databases">
        <authorList>
            <person name="Fulton L."/>
            <person name="Clifton S."/>
            <person name="Fulton B."/>
            <person name="Xu J."/>
            <person name="Minx P."/>
            <person name="Pepin K.H."/>
            <person name="Johnson M."/>
            <person name="Bhonagiri V."/>
            <person name="Nash W.E."/>
            <person name="Mardis E.R."/>
            <person name="Wilson R.K."/>
        </authorList>
    </citation>
    <scope>NUCLEOTIDE SEQUENCE [LARGE SCALE GENOMIC DNA]</scope>
    <source>
        <strain evidence="1 2">DSM 3353</strain>
    </source>
</reference>
<accession>C0EZT3</accession>
<name>C0EZT3_9FIRM</name>
<evidence type="ECO:0000313" key="2">
    <source>
        <dbReference type="Proteomes" id="UP000003174"/>
    </source>
</evidence>
<comment type="caution">
    <text evidence="1">The sequence shown here is derived from an EMBL/GenBank/DDBJ whole genome shotgun (WGS) entry which is preliminary data.</text>
</comment>
<reference evidence="1 2" key="2">
    <citation type="submission" date="2009-02" db="EMBL/GenBank/DDBJ databases">
        <title>Draft genome sequence of Eubacterium hallii (DSM 3353).</title>
        <authorList>
            <person name="Sudarsanam P."/>
            <person name="Ley R."/>
            <person name="Guruge J."/>
            <person name="Turnbaugh P.J."/>
            <person name="Mahowald M."/>
            <person name="Liep D."/>
            <person name="Gordon J."/>
        </authorList>
    </citation>
    <scope>NUCLEOTIDE SEQUENCE [LARGE SCALE GENOMIC DNA]</scope>
    <source>
        <strain evidence="1 2">DSM 3353</strain>
    </source>
</reference>
<evidence type="ECO:0000313" key="1">
    <source>
        <dbReference type="EMBL" id="EEG35184.1"/>
    </source>
</evidence>
<protein>
    <submittedName>
        <fullName evidence="1">Uncharacterized protein</fullName>
    </submittedName>
</protein>
<gene>
    <name evidence="1" type="ORF">EUBHAL_02944</name>
</gene>
<dbReference type="EMBL" id="ACEP01000143">
    <property type="protein sequence ID" value="EEG35184.1"/>
    <property type="molecule type" value="Genomic_DNA"/>
</dbReference>
<organism evidence="1 2">
    <name type="scientific">Anaerobutyricum hallii DSM 3353</name>
    <dbReference type="NCBI Taxonomy" id="411469"/>
    <lineage>
        <taxon>Bacteria</taxon>
        <taxon>Bacillati</taxon>
        <taxon>Bacillota</taxon>
        <taxon>Clostridia</taxon>
        <taxon>Lachnospirales</taxon>
        <taxon>Lachnospiraceae</taxon>
        <taxon>Anaerobutyricum</taxon>
    </lineage>
</organism>
<dbReference type="AlphaFoldDB" id="C0EZT3"/>
<proteinExistence type="predicted"/>